<accession>A0A8J7FM82</accession>
<dbReference type="Proteomes" id="UP000604481">
    <property type="component" value="Unassembled WGS sequence"/>
</dbReference>
<dbReference type="NCBIfam" id="TIGR00730">
    <property type="entry name" value="Rossman fold protein, TIGR00730 family"/>
    <property type="match status" value="1"/>
</dbReference>
<dbReference type="GO" id="GO:0009691">
    <property type="term" value="P:cytokinin biosynthetic process"/>
    <property type="evidence" value="ECO:0007669"/>
    <property type="project" value="UniProtKB-UniRule"/>
</dbReference>
<dbReference type="EC" id="3.2.2.n1" evidence="3"/>
<comment type="catalytic activity">
    <reaction evidence="1">
        <text>AMP + H2O = D-ribose 5-phosphate + adenine</text>
        <dbReference type="Rhea" id="RHEA:20129"/>
        <dbReference type="ChEBI" id="CHEBI:15377"/>
        <dbReference type="ChEBI" id="CHEBI:16708"/>
        <dbReference type="ChEBI" id="CHEBI:78346"/>
        <dbReference type="ChEBI" id="CHEBI:456215"/>
        <dbReference type="EC" id="3.2.2.4"/>
    </reaction>
</comment>
<evidence type="ECO:0000256" key="1">
    <source>
        <dbReference type="ARBA" id="ARBA00000274"/>
    </source>
</evidence>
<reference evidence="4 5" key="1">
    <citation type="submission" date="2020-10" db="EMBL/GenBank/DDBJ databases">
        <title>The genome sequence of Chitinilyticum litopenaei 4Y14.</title>
        <authorList>
            <person name="Liu Y."/>
        </authorList>
    </citation>
    <scope>NUCLEOTIDE SEQUENCE [LARGE SCALE GENOMIC DNA]</scope>
    <source>
        <strain evidence="4 5">4Y14</strain>
    </source>
</reference>
<dbReference type="SUPFAM" id="SSF102405">
    <property type="entry name" value="MCP/YpsA-like"/>
    <property type="match status" value="1"/>
</dbReference>
<keyword evidence="3" id="KW-0203">Cytokinin biosynthesis</keyword>
<keyword evidence="5" id="KW-1185">Reference proteome</keyword>
<evidence type="ECO:0000256" key="2">
    <source>
        <dbReference type="ARBA" id="ARBA00006763"/>
    </source>
</evidence>
<dbReference type="GO" id="GO:0008714">
    <property type="term" value="F:AMP nucleosidase activity"/>
    <property type="evidence" value="ECO:0007669"/>
    <property type="project" value="UniProtKB-EC"/>
</dbReference>
<organism evidence="4 5">
    <name type="scientific">Chitinilyticum piscinae</name>
    <dbReference type="NCBI Taxonomy" id="2866724"/>
    <lineage>
        <taxon>Bacteria</taxon>
        <taxon>Pseudomonadati</taxon>
        <taxon>Pseudomonadota</taxon>
        <taxon>Betaproteobacteria</taxon>
        <taxon>Neisseriales</taxon>
        <taxon>Chitinibacteraceae</taxon>
        <taxon>Chitinilyticum</taxon>
    </lineage>
</organism>
<dbReference type="AlphaFoldDB" id="A0A8J7FM82"/>
<evidence type="ECO:0000313" key="5">
    <source>
        <dbReference type="Proteomes" id="UP000604481"/>
    </source>
</evidence>
<evidence type="ECO:0000256" key="3">
    <source>
        <dbReference type="RuleBase" id="RU363015"/>
    </source>
</evidence>
<dbReference type="PANTHER" id="PTHR31223:SF70">
    <property type="entry name" value="LOG FAMILY PROTEIN YJL055W"/>
    <property type="match status" value="1"/>
</dbReference>
<name>A0A8J7FM82_9NEIS</name>
<dbReference type="InterPro" id="IPR005269">
    <property type="entry name" value="LOG"/>
</dbReference>
<dbReference type="Gene3D" id="3.40.50.450">
    <property type="match status" value="1"/>
</dbReference>
<proteinExistence type="inferred from homology"/>
<dbReference type="RefSeq" id="WP_194117247.1">
    <property type="nucleotide sequence ID" value="NZ_JADFUA010000012.1"/>
</dbReference>
<comment type="caution">
    <text evidence="4">The sequence shown here is derived from an EMBL/GenBank/DDBJ whole genome shotgun (WGS) entry which is preliminary data.</text>
</comment>
<dbReference type="Pfam" id="PF03641">
    <property type="entry name" value="Lysine_decarbox"/>
    <property type="match status" value="1"/>
</dbReference>
<dbReference type="EMBL" id="JADFUA010000012">
    <property type="protein sequence ID" value="MBE9610697.1"/>
    <property type="molecule type" value="Genomic_DNA"/>
</dbReference>
<evidence type="ECO:0000313" key="4">
    <source>
        <dbReference type="EMBL" id="MBE9610697.1"/>
    </source>
</evidence>
<dbReference type="InterPro" id="IPR031100">
    <property type="entry name" value="LOG_fam"/>
</dbReference>
<sequence>MKKVAVFCGARTGNDPIYAEAAAALGRELAARGLTLVYGGGNVGLMGEVAKGALDAGGEVIGVIPEFMALRELAYAACTDLIVVDSMHTRKAKMAELADAFIALPGGLGTFDELFEILTWAQIGLHGKPIGLLNTQGYYDGLLVFLNKVAADGFVREAELEAVQVSDDIGALIDLLAARPQHAGEWQYDALRDRS</sequence>
<dbReference type="PANTHER" id="PTHR31223">
    <property type="entry name" value="LOG FAMILY PROTEIN YJL055W"/>
    <property type="match status" value="1"/>
</dbReference>
<keyword evidence="3" id="KW-0378">Hydrolase</keyword>
<dbReference type="GO" id="GO:0005829">
    <property type="term" value="C:cytosol"/>
    <property type="evidence" value="ECO:0007669"/>
    <property type="project" value="TreeGrafter"/>
</dbReference>
<protein>
    <recommendedName>
        <fullName evidence="3">Cytokinin riboside 5'-monophosphate phosphoribohydrolase</fullName>
        <ecNumber evidence="3">3.2.2.n1</ecNumber>
    </recommendedName>
</protein>
<comment type="similarity">
    <text evidence="2 3">Belongs to the LOG family.</text>
</comment>
<gene>
    <name evidence="4" type="ORF">INR99_15250</name>
</gene>